<dbReference type="RefSeq" id="WP_074225795.1">
    <property type="nucleotide sequence ID" value="NZ_FSRC01000002.1"/>
</dbReference>
<gene>
    <name evidence="2" type="ORF">SAMN05444394_3021</name>
</gene>
<feature type="chain" id="PRO_5012771515" description="Tetratricopeptide repeat-containing protein" evidence="1">
    <location>
        <begin position="21"/>
        <end position="214"/>
    </location>
</feature>
<reference evidence="3" key="1">
    <citation type="submission" date="2016-11" db="EMBL/GenBank/DDBJ databases">
        <authorList>
            <person name="Varghese N."/>
            <person name="Submissions S."/>
        </authorList>
    </citation>
    <scope>NUCLEOTIDE SEQUENCE [LARGE SCALE GENOMIC DNA]</scope>
    <source>
        <strain evidence="3">DSM 15292</strain>
    </source>
</reference>
<dbReference type="EMBL" id="FSRC01000002">
    <property type="protein sequence ID" value="SIO03349.1"/>
    <property type="molecule type" value="Genomic_DNA"/>
</dbReference>
<dbReference type="Gene3D" id="1.25.40.10">
    <property type="entry name" value="Tetratricopeptide repeat domain"/>
    <property type="match status" value="1"/>
</dbReference>
<evidence type="ECO:0000313" key="2">
    <source>
        <dbReference type="EMBL" id="SIO03349.1"/>
    </source>
</evidence>
<dbReference type="SUPFAM" id="SSF48452">
    <property type="entry name" value="TPR-like"/>
    <property type="match status" value="1"/>
</dbReference>
<dbReference type="Proteomes" id="UP000185221">
    <property type="component" value="Unassembled WGS sequence"/>
</dbReference>
<keyword evidence="3" id="KW-1185">Reference proteome</keyword>
<evidence type="ECO:0000313" key="3">
    <source>
        <dbReference type="Proteomes" id="UP000185221"/>
    </source>
</evidence>
<proteinExistence type="predicted"/>
<organism evidence="2 3">
    <name type="scientific">Algoriphagus halophilus</name>
    <dbReference type="NCBI Taxonomy" id="226505"/>
    <lineage>
        <taxon>Bacteria</taxon>
        <taxon>Pseudomonadati</taxon>
        <taxon>Bacteroidota</taxon>
        <taxon>Cytophagia</taxon>
        <taxon>Cytophagales</taxon>
        <taxon>Cyclobacteriaceae</taxon>
        <taxon>Algoriphagus</taxon>
    </lineage>
</organism>
<evidence type="ECO:0008006" key="4">
    <source>
        <dbReference type="Google" id="ProtNLM"/>
    </source>
</evidence>
<feature type="signal peptide" evidence="1">
    <location>
        <begin position="1"/>
        <end position="20"/>
    </location>
</feature>
<keyword evidence="1" id="KW-0732">Signal</keyword>
<accession>A0A1N6G720</accession>
<dbReference type="OrthoDB" id="1150971at2"/>
<dbReference type="STRING" id="226505.SAMN05444394_3021"/>
<sequence length="214" mass="24233">MKKSILTFALLFMWITFVKAMDPAYEAAMQKQIQAMNSIPNLETAQQVTNGFIRIAEAKNEEWLPLYYAAYMNVISAFRFDVNKDQYFDQALQWVNKAAEISPDNSEITALHGFVIMGKLSVDPASRGQEMSPMAMQLFSKAINQDRENPRAVTLMAQMELGMSQFFGSGPEKACGMARLGLELFKKEKMKITDDYILPTWGERDAEGVLKNCK</sequence>
<protein>
    <recommendedName>
        <fullName evidence="4">Tetratricopeptide repeat-containing protein</fullName>
    </recommendedName>
</protein>
<dbReference type="InterPro" id="IPR011990">
    <property type="entry name" value="TPR-like_helical_dom_sf"/>
</dbReference>
<evidence type="ECO:0000256" key="1">
    <source>
        <dbReference type="SAM" id="SignalP"/>
    </source>
</evidence>
<name>A0A1N6G720_9BACT</name>
<dbReference type="AlphaFoldDB" id="A0A1N6G720"/>